<organism evidence="1 2">
    <name type="scientific">Legionella antarctica</name>
    <dbReference type="NCBI Taxonomy" id="2708020"/>
    <lineage>
        <taxon>Bacteria</taxon>
        <taxon>Pseudomonadati</taxon>
        <taxon>Pseudomonadota</taxon>
        <taxon>Gammaproteobacteria</taxon>
        <taxon>Legionellales</taxon>
        <taxon>Legionellaceae</taxon>
        <taxon>Legionella</taxon>
    </lineage>
</organism>
<proteinExistence type="predicted"/>
<protein>
    <submittedName>
        <fullName evidence="1">Uncharacterized protein</fullName>
    </submittedName>
</protein>
<dbReference type="RefSeq" id="WP_173235580.1">
    <property type="nucleotide sequence ID" value="NZ_AP022839.1"/>
</dbReference>
<dbReference type="Proteomes" id="UP000502894">
    <property type="component" value="Chromosome"/>
</dbReference>
<dbReference type="KEGG" id="lant:TUM19329_01250"/>
<keyword evidence="2" id="KW-1185">Reference proteome</keyword>
<evidence type="ECO:0000313" key="1">
    <source>
        <dbReference type="EMBL" id="BCA93764.1"/>
    </source>
</evidence>
<sequence length="73" mass="8715">MTIKLCISYYDNHNHWLYGETDNGNKYLFIDESREDKRAYCPVLYTCTRNGLPYIPLYDENYEIEYGLNPCMG</sequence>
<dbReference type="AlphaFoldDB" id="A0A6F8SZA3"/>
<name>A0A6F8SZA3_9GAMM</name>
<dbReference type="EMBL" id="AP022839">
    <property type="protein sequence ID" value="BCA93764.1"/>
    <property type="molecule type" value="Genomic_DNA"/>
</dbReference>
<accession>A0A6F8SZA3</accession>
<evidence type="ECO:0000313" key="2">
    <source>
        <dbReference type="Proteomes" id="UP000502894"/>
    </source>
</evidence>
<reference evidence="1" key="1">
    <citation type="journal article" date="2020" name="Microbiol. Resour. Announc.">
        <title>Complete Genome Sequence of Novel Psychrotolerant Legionella Strain TUM19329, Isolated from Antarctic Lake Sediment.</title>
        <authorList>
            <person name="Shimada S."/>
            <person name="Nakai R."/>
            <person name="Aoki K."/>
            <person name="Shimoeda N."/>
            <person name="Ohno G."/>
            <person name="Miyazaki Y."/>
            <person name="Kudoh S."/>
            <person name="Imura S."/>
            <person name="Watanabe K."/>
            <person name="Ishii Y."/>
            <person name="Tateda K."/>
        </authorList>
    </citation>
    <scope>NUCLEOTIDE SEQUENCE [LARGE SCALE GENOMIC DNA]</scope>
    <source>
        <strain evidence="1">TUM19329</strain>
    </source>
</reference>
<gene>
    <name evidence="1" type="ORF">TUM19329_01250</name>
</gene>